<dbReference type="Proteomes" id="UP000356253">
    <property type="component" value="Unassembled WGS sequence"/>
</dbReference>
<dbReference type="EMBL" id="CABVMM010000009">
    <property type="protein sequence ID" value="VVV01139.1"/>
    <property type="molecule type" value="Genomic_DNA"/>
</dbReference>
<keyword evidence="2" id="KW-1185">Reference proteome</keyword>
<accession>A0AC61Y9E9</accession>
<proteinExistence type="predicted"/>
<name>A0AC61Y9E9_9FLAO</name>
<sequence>MKIHIKEVNVETILPVRQAVLRNGKPREECFFEGDHAEETIHLALYIDEEIQAIATILKDKSEKLKSNNQFRLRGMAVIPEAQGKGLGKHLLVYAEDLIHQNPPAILWFYARKSAVKFYQKNNFEVFGKEFEIPTVGPHFLMFKNYE</sequence>
<comment type="caution">
    <text evidence="1">The sequence shown here is derived from an EMBL/GenBank/DDBJ whole genome shotgun (WGS) entry which is preliminary data.</text>
</comment>
<evidence type="ECO:0000313" key="2">
    <source>
        <dbReference type="Proteomes" id="UP000356253"/>
    </source>
</evidence>
<reference evidence="1" key="1">
    <citation type="submission" date="2019-09" db="EMBL/GenBank/DDBJ databases">
        <authorList>
            <person name="Rodrigo-Torres L."/>
            <person name="Arahal R. D."/>
            <person name="Lucena T."/>
        </authorList>
    </citation>
    <scope>NUCLEOTIDE SEQUENCE</scope>
    <source>
        <strain evidence="1">ISS653</strain>
    </source>
</reference>
<protein>
    <submittedName>
        <fullName evidence="1">Uncharacterized protein</fullName>
    </submittedName>
</protein>
<organism evidence="1 2">
    <name type="scientific">Mesonia oceanica</name>
    <dbReference type="NCBI Taxonomy" id="2687242"/>
    <lineage>
        <taxon>Bacteria</taxon>
        <taxon>Pseudomonadati</taxon>
        <taxon>Bacteroidota</taxon>
        <taxon>Flavobacteriia</taxon>
        <taxon>Flavobacteriales</taxon>
        <taxon>Flavobacteriaceae</taxon>
        <taxon>Mesonia</taxon>
    </lineage>
</organism>
<evidence type="ECO:0000313" key="1">
    <source>
        <dbReference type="EMBL" id="VVV01139.1"/>
    </source>
</evidence>
<gene>
    <name evidence="1" type="ORF">FVB9532_02418</name>
</gene>